<dbReference type="Proteomes" id="UP001607302">
    <property type="component" value="Unassembled WGS sequence"/>
</dbReference>
<organism evidence="2 3">
    <name type="scientific">Vespula squamosa</name>
    <name type="common">Southern yellow jacket</name>
    <name type="synonym">Wasp</name>
    <dbReference type="NCBI Taxonomy" id="30214"/>
    <lineage>
        <taxon>Eukaryota</taxon>
        <taxon>Metazoa</taxon>
        <taxon>Ecdysozoa</taxon>
        <taxon>Arthropoda</taxon>
        <taxon>Hexapoda</taxon>
        <taxon>Insecta</taxon>
        <taxon>Pterygota</taxon>
        <taxon>Neoptera</taxon>
        <taxon>Endopterygota</taxon>
        <taxon>Hymenoptera</taxon>
        <taxon>Apocrita</taxon>
        <taxon>Aculeata</taxon>
        <taxon>Vespoidea</taxon>
        <taxon>Vespidae</taxon>
        <taxon>Vespinae</taxon>
        <taxon>Vespula</taxon>
    </lineage>
</organism>
<evidence type="ECO:0000256" key="1">
    <source>
        <dbReference type="SAM" id="MobiDB-lite"/>
    </source>
</evidence>
<reference evidence="2 3" key="1">
    <citation type="journal article" date="2024" name="Ann. Entomol. Soc. Am.">
        <title>Genomic analyses of the southern and eastern yellowjacket wasps (Hymenoptera: Vespidae) reveal evolutionary signatures of social life.</title>
        <authorList>
            <person name="Catto M.A."/>
            <person name="Caine P.B."/>
            <person name="Orr S.E."/>
            <person name="Hunt B.G."/>
            <person name="Goodisman M.A.D."/>
        </authorList>
    </citation>
    <scope>NUCLEOTIDE SEQUENCE [LARGE SCALE GENOMIC DNA]</scope>
    <source>
        <strain evidence="2">233</strain>
        <tissue evidence="2">Head and thorax</tissue>
    </source>
</reference>
<comment type="caution">
    <text evidence="2">The sequence shown here is derived from an EMBL/GenBank/DDBJ whole genome shotgun (WGS) entry which is preliminary data.</text>
</comment>
<keyword evidence="3" id="KW-1185">Reference proteome</keyword>
<feature type="compositionally biased region" description="Low complexity" evidence="1">
    <location>
        <begin position="491"/>
        <end position="505"/>
    </location>
</feature>
<accession>A0ABD1ZWD4</accession>
<sequence length="618" mass="72693">MSVKRRGVVQMLFPTSPSSEPEKSLAESAVSTANMLTGYENRGKCWKEKCYPKTIASKCLIKNNNVLFLRFNNETNVLAVNMRTRRSLYSKKQTKFLDLTVRNEKLYSCKCRWYKSINGTCIRHKSNKIKRQKGIRVSEDVVADLWKIQRVCDMIKSQDNVERFQDESVNIEKLVQEETTSSSYVDAKNCFVQDAYTQSVCKNEEKDIDEFRKSDEDNESSNHRNKINIKKQTISNENSTDLLFNFYKDAKEIQNKYEKTSLNCDYKYKKSVNVETSTCLGKKDKSSTIAACTVSKNDTDLPYIPELELKEIYDCNSTCNCEYQFSEERFGDYDIEEKNKFEIWKKCNRKMIPKISKQNRMLDTRNQSHWNLDITNPSYCENNRHVYNELRSSTSTESPIYPQAKMKITRTSSHDRGYLLFLKRLERIRKDPRRKKNNSVIPLIRRINIKEDYSDRKYNDRSVCRCQCFHRDIKRKMIIEDKFEDTETSRSKTSSSSTSLSSNDYNRSSRSFLYNNNCKCQYLSTVTSSTSSCTCTSTDLQSEIEYKGIEKKLSKIHYPLNPCSSTIIYNDNNNNYYNNSNKNSSRHFNVMRLYCQKTLSLMHKRLQNREKWINDHTL</sequence>
<name>A0ABD1ZWD4_VESSQ</name>
<gene>
    <name evidence="2" type="ORF">V1478_017634</name>
</gene>
<evidence type="ECO:0000313" key="2">
    <source>
        <dbReference type="EMBL" id="KAL2712679.1"/>
    </source>
</evidence>
<dbReference type="EMBL" id="JAUDFV010000165">
    <property type="protein sequence ID" value="KAL2712679.1"/>
    <property type="molecule type" value="Genomic_DNA"/>
</dbReference>
<feature type="region of interest" description="Disordered" evidence="1">
    <location>
        <begin position="484"/>
        <end position="505"/>
    </location>
</feature>
<protein>
    <submittedName>
        <fullName evidence="2">Anaphase-promoting complex subunit 5-like isoform X2</fullName>
    </submittedName>
</protein>
<proteinExistence type="predicted"/>
<dbReference type="AlphaFoldDB" id="A0ABD1ZWD4"/>
<evidence type="ECO:0000313" key="3">
    <source>
        <dbReference type="Proteomes" id="UP001607302"/>
    </source>
</evidence>